<evidence type="ECO:0000259" key="1">
    <source>
        <dbReference type="Pfam" id="PF04230"/>
    </source>
</evidence>
<organism evidence="2 3">
    <name type="scientific">Paraglaciecola algarum</name>
    <dbReference type="NCBI Taxonomy" id="3050085"/>
    <lineage>
        <taxon>Bacteria</taxon>
        <taxon>Pseudomonadati</taxon>
        <taxon>Pseudomonadota</taxon>
        <taxon>Gammaproteobacteria</taxon>
        <taxon>Alteromonadales</taxon>
        <taxon>Alteromonadaceae</taxon>
        <taxon>Paraglaciecola</taxon>
    </lineage>
</organism>
<dbReference type="Pfam" id="PF04230">
    <property type="entry name" value="PS_pyruv_trans"/>
    <property type="match status" value="1"/>
</dbReference>
<comment type="caution">
    <text evidence="2">The sequence shown here is derived from an EMBL/GenBank/DDBJ whole genome shotgun (WGS) entry which is preliminary data.</text>
</comment>
<dbReference type="EMBL" id="JAKGAS010000004">
    <property type="protein sequence ID" value="MCF2948434.1"/>
    <property type="molecule type" value="Genomic_DNA"/>
</dbReference>
<reference evidence="2 3" key="1">
    <citation type="submission" date="2022-01" db="EMBL/GenBank/DDBJ databases">
        <title>Paraglaciecola sp. G1-23.</title>
        <authorList>
            <person name="Jin M.S."/>
            <person name="Han D.M."/>
            <person name="Kim H.M."/>
            <person name="Jeon C.O."/>
        </authorList>
    </citation>
    <scope>NUCLEOTIDE SEQUENCE [LARGE SCALE GENOMIC DNA]</scope>
    <source>
        <strain evidence="2 3">G1-23</strain>
    </source>
</reference>
<dbReference type="RefSeq" id="WP_235312217.1">
    <property type="nucleotide sequence ID" value="NZ_JAKGAS010000004.1"/>
</dbReference>
<name>A0ABS9D6A1_9ALTE</name>
<keyword evidence="2" id="KW-0808">Transferase</keyword>
<proteinExistence type="predicted"/>
<accession>A0ABS9D6A1</accession>
<dbReference type="NCBIfam" id="NF007452">
    <property type="entry name" value="PRK10017.1"/>
    <property type="match status" value="1"/>
</dbReference>
<sequence length="411" mass="46863">MKLLLVGNHTCGNRGDGAILRGVLDYIRREYPSFEIDLLSRYPTSSGFLLDEEFSIDCLYKYHHSRGSVLGRFWKFLSPKIIPLVLELKLLKRWPFPLPRYLQHELNKLEKYDAVFQVGGSFFVDLYGESQFEHALCTLIAKKPLFLLGHSVGPFQRKMFNRIASTVFPLAKVLGLRETISLGFLKEANINTSNAYLGADTAWLVDSSKVVSNTKLESLIARRPTIALTMRELAPFDKRLGLTQEEYEESLAKISEKFIKLGYQVIVFSTCTGIESYHKDDRMVALRVQKRLLNKQFFHVVMDELNDVELGSLLQYCQLTIGTRLHSAIISMNFGTRAIALNYEHKSAGIMKQLGMEECSMEVISLFDDSLYKRSVELLDSSTNGNEDFQSKIQAERHRAAEMVSFAIQNI</sequence>
<dbReference type="PANTHER" id="PTHR36836:SF1">
    <property type="entry name" value="COLANIC ACID BIOSYNTHESIS PROTEIN WCAK"/>
    <property type="match status" value="1"/>
</dbReference>
<dbReference type="Proteomes" id="UP001521137">
    <property type="component" value="Unassembled WGS sequence"/>
</dbReference>
<feature type="domain" description="Polysaccharide pyruvyl transferase" evidence="1">
    <location>
        <begin position="13"/>
        <end position="345"/>
    </location>
</feature>
<gene>
    <name evidence="2" type="primary">wcaK</name>
    <name evidence="2" type="ORF">L0668_09975</name>
</gene>
<dbReference type="InterPro" id="IPR007345">
    <property type="entry name" value="Polysacch_pyruvyl_Trfase"/>
</dbReference>
<protein>
    <submittedName>
        <fullName evidence="2">Colanic acid biosynthesis pyruvyl transferase WcaK</fullName>
    </submittedName>
</protein>
<evidence type="ECO:0000313" key="2">
    <source>
        <dbReference type="EMBL" id="MCF2948434.1"/>
    </source>
</evidence>
<keyword evidence="3" id="KW-1185">Reference proteome</keyword>
<dbReference type="PANTHER" id="PTHR36836">
    <property type="entry name" value="COLANIC ACID BIOSYNTHESIS PROTEIN WCAK"/>
    <property type="match status" value="1"/>
</dbReference>
<dbReference type="GO" id="GO:0016740">
    <property type="term" value="F:transferase activity"/>
    <property type="evidence" value="ECO:0007669"/>
    <property type="project" value="UniProtKB-KW"/>
</dbReference>
<evidence type="ECO:0000313" key="3">
    <source>
        <dbReference type="Proteomes" id="UP001521137"/>
    </source>
</evidence>